<protein>
    <submittedName>
        <fullName evidence="1">Uncharacterized protein</fullName>
    </submittedName>
</protein>
<gene>
    <name evidence="1" type="ORF">POCTA_138.1.T0710296</name>
</gene>
<evidence type="ECO:0000313" key="2">
    <source>
        <dbReference type="Proteomes" id="UP000683925"/>
    </source>
</evidence>
<dbReference type="AlphaFoldDB" id="A0A8S1VQ82"/>
<dbReference type="OrthoDB" id="60033at2759"/>
<sequence length="94" mass="11431">MNVDIIGIQWQISNRESIKSFQMLSYMPITDGWKKTKKLREMMQNQQLHILHKPLDIQKFQQILTKLSYYLISNNVNLKYMQKPSYMFVMNRMK</sequence>
<accession>A0A8S1VQ82</accession>
<proteinExistence type="predicted"/>
<dbReference type="Proteomes" id="UP000683925">
    <property type="component" value="Unassembled WGS sequence"/>
</dbReference>
<comment type="caution">
    <text evidence="1">The sequence shown here is derived from an EMBL/GenBank/DDBJ whole genome shotgun (WGS) entry which is preliminary data.</text>
</comment>
<organism evidence="1 2">
    <name type="scientific">Paramecium octaurelia</name>
    <dbReference type="NCBI Taxonomy" id="43137"/>
    <lineage>
        <taxon>Eukaryota</taxon>
        <taxon>Sar</taxon>
        <taxon>Alveolata</taxon>
        <taxon>Ciliophora</taxon>
        <taxon>Intramacronucleata</taxon>
        <taxon>Oligohymenophorea</taxon>
        <taxon>Peniculida</taxon>
        <taxon>Parameciidae</taxon>
        <taxon>Paramecium</taxon>
    </lineage>
</organism>
<dbReference type="EMBL" id="CAJJDP010000070">
    <property type="protein sequence ID" value="CAD8178861.1"/>
    <property type="molecule type" value="Genomic_DNA"/>
</dbReference>
<evidence type="ECO:0000313" key="1">
    <source>
        <dbReference type="EMBL" id="CAD8178861.1"/>
    </source>
</evidence>
<reference evidence="1" key="1">
    <citation type="submission" date="2021-01" db="EMBL/GenBank/DDBJ databases">
        <authorList>
            <consortium name="Genoscope - CEA"/>
            <person name="William W."/>
        </authorList>
    </citation>
    <scope>NUCLEOTIDE SEQUENCE</scope>
</reference>
<name>A0A8S1VQ82_PAROT</name>
<keyword evidence="2" id="KW-1185">Reference proteome</keyword>